<dbReference type="Proteomes" id="UP001311915">
    <property type="component" value="Unassembled WGS sequence"/>
</dbReference>
<dbReference type="AlphaFoldDB" id="A0AAV9KA54"/>
<accession>A0AAV9KA54</accession>
<evidence type="ECO:0000256" key="1">
    <source>
        <dbReference type="SAM" id="MobiDB-lite"/>
    </source>
</evidence>
<gene>
    <name evidence="2" type="ORF">R3W88_004281</name>
</gene>
<dbReference type="EMBL" id="JAWPEI010000011">
    <property type="protein sequence ID" value="KAK4709768.1"/>
    <property type="molecule type" value="Genomic_DNA"/>
</dbReference>
<evidence type="ECO:0000313" key="2">
    <source>
        <dbReference type="EMBL" id="KAK4709768.1"/>
    </source>
</evidence>
<feature type="region of interest" description="Disordered" evidence="1">
    <location>
        <begin position="44"/>
        <end position="69"/>
    </location>
</feature>
<comment type="caution">
    <text evidence="2">The sequence shown here is derived from an EMBL/GenBank/DDBJ whole genome shotgun (WGS) entry which is preliminary data.</text>
</comment>
<keyword evidence="3" id="KW-1185">Reference proteome</keyword>
<protein>
    <submittedName>
        <fullName evidence="2">Uncharacterized protein</fullName>
    </submittedName>
</protein>
<reference evidence="2 3" key="1">
    <citation type="submission" date="2023-10" db="EMBL/GenBank/DDBJ databases">
        <title>Genome-Wide Identification Analysis in wild type Solanum Pinnatisectum Reveals Some Genes Defensing Phytophthora Infestans.</title>
        <authorList>
            <person name="Sun C."/>
        </authorList>
    </citation>
    <scope>NUCLEOTIDE SEQUENCE [LARGE SCALE GENOMIC DNA]</scope>
    <source>
        <strain evidence="2">LQN</strain>
        <tissue evidence="2">Leaf</tissue>
    </source>
</reference>
<proteinExistence type="predicted"/>
<sequence>MPNTRSKGAPLVPYDSELRKTICKMVNAQELEVQGQILGLEAETTTRDAQRNAVNDPPRVVDENEGDDLDLDGTRATGAILLHTLPPGVKFTITSTMIQLLNLKGIFRGAPTDDASQHLMNFVAICKSQEILGG</sequence>
<evidence type="ECO:0000313" key="3">
    <source>
        <dbReference type="Proteomes" id="UP001311915"/>
    </source>
</evidence>
<name>A0AAV9KA54_9SOLN</name>
<organism evidence="2 3">
    <name type="scientific">Solanum pinnatisectum</name>
    <name type="common">tansyleaf nightshade</name>
    <dbReference type="NCBI Taxonomy" id="50273"/>
    <lineage>
        <taxon>Eukaryota</taxon>
        <taxon>Viridiplantae</taxon>
        <taxon>Streptophyta</taxon>
        <taxon>Embryophyta</taxon>
        <taxon>Tracheophyta</taxon>
        <taxon>Spermatophyta</taxon>
        <taxon>Magnoliopsida</taxon>
        <taxon>eudicotyledons</taxon>
        <taxon>Gunneridae</taxon>
        <taxon>Pentapetalae</taxon>
        <taxon>asterids</taxon>
        <taxon>lamiids</taxon>
        <taxon>Solanales</taxon>
        <taxon>Solanaceae</taxon>
        <taxon>Solanoideae</taxon>
        <taxon>Solaneae</taxon>
        <taxon>Solanum</taxon>
    </lineage>
</organism>